<dbReference type="VEuPathDB" id="FungiDB:VP01_6533g1"/>
<accession>A0A0L6UGA9</accession>
<comment type="caution">
    <text evidence="1">The sequence shown here is derived from an EMBL/GenBank/DDBJ whole genome shotgun (WGS) entry which is preliminary data.</text>
</comment>
<evidence type="ECO:0000313" key="1">
    <source>
        <dbReference type="EMBL" id="KNZ47297.1"/>
    </source>
</evidence>
<evidence type="ECO:0000313" key="2">
    <source>
        <dbReference type="Proteomes" id="UP000037035"/>
    </source>
</evidence>
<name>A0A0L6UGA9_9BASI</name>
<organism evidence="1 2">
    <name type="scientific">Puccinia sorghi</name>
    <dbReference type="NCBI Taxonomy" id="27349"/>
    <lineage>
        <taxon>Eukaryota</taxon>
        <taxon>Fungi</taxon>
        <taxon>Dikarya</taxon>
        <taxon>Basidiomycota</taxon>
        <taxon>Pucciniomycotina</taxon>
        <taxon>Pucciniomycetes</taxon>
        <taxon>Pucciniales</taxon>
        <taxon>Pucciniaceae</taxon>
        <taxon>Puccinia</taxon>
    </lineage>
</organism>
<dbReference type="Proteomes" id="UP000037035">
    <property type="component" value="Unassembled WGS sequence"/>
</dbReference>
<keyword evidence="2" id="KW-1185">Reference proteome</keyword>
<proteinExistence type="predicted"/>
<dbReference type="AlphaFoldDB" id="A0A0L6UGA9"/>
<dbReference type="EMBL" id="LAVV01011867">
    <property type="protein sequence ID" value="KNZ47297.1"/>
    <property type="molecule type" value="Genomic_DNA"/>
</dbReference>
<sequence length="83" mass="9460">YFPLFTLVRLSFPRLPPRLYKLHTGPSTQPKSQVTVQALEVDGLPDDLDDINLHSMKLGNDLVISQLPIFDTSVSWFHHYQPG</sequence>
<reference evidence="1 2" key="1">
    <citation type="submission" date="2015-08" db="EMBL/GenBank/DDBJ databases">
        <title>Next Generation Sequencing and Analysis of the Genome of Puccinia sorghi L Schw, the Causal Agent of Maize Common Rust.</title>
        <authorList>
            <person name="Rochi L."/>
            <person name="Burguener G."/>
            <person name="Darino M."/>
            <person name="Turjanski A."/>
            <person name="Kreff E."/>
            <person name="Dieguez M.J."/>
            <person name="Sacco F."/>
        </authorList>
    </citation>
    <scope>NUCLEOTIDE SEQUENCE [LARGE SCALE GENOMIC DNA]</scope>
    <source>
        <strain evidence="1 2">RO10H11247</strain>
    </source>
</reference>
<feature type="non-terminal residue" evidence="1">
    <location>
        <position position="1"/>
    </location>
</feature>
<protein>
    <submittedName>
        <fullName evidence="1">Uncharacterized protein</fullName>
    </submittedName>
</protein>
<gene>
    <name evidence="1" type="ORF">VP01_6533g1</name>
</gene>